<dbReference type="Proteomes" id="UP000050864">
    <property type="component" value="Unassembled WGS sequence"/>
</dbReference>
<keyword evidence="5 6" id="KW-0472">Membrane</keyword>
<accession>A0A0R0CAM4</accession>
<dbReference type="InterPro" id="IPR050250">
    <property type="entry name" value="Macrolide_Exporter_MacB"/>
</dbReference>
<keyword evidence="10" id="KW-1185">Reference proteome</keyword>
<feature type="transmembrane region" description="Helical" evidence="6">
    <location>
        <begin position="20"/>
        <end position="46"/>
    </location>
</feature>
<feature type="transmembrane region" description="Helical" evidence="6">
    <location>
        <begin position="321"/>
        <end position="343"/>
    </location>
</feature>
<comment type="caution">
    <text evidence="9">The sequence shown here is derived from an EMBL/GenBank/DDBJ whole genome shotgun (WGS) entry which is preliminary data.</text>
</comment>
<keyword evidence="9" id="KW-0547">Nucleotide-binding</keyword>
<evidence type="ECO:0000256" key="3">
    <source>
        <dbReference type="ARBA" id="ARBA00022692"/>
    </source>
</evidence>
<evidence type="ECO:0000313" key="9">
    <source>
        <dbReference type="EMBL" id="KRG66203.1"/>
    </source>
</evidence>
<dbReference type="EMBL" id="LDJI01000003">
    <property type="protein sequence ID" value="KRG66203.1"/>
    <property type="molecule type" value="Genomic_DNA"/>
</dbReference>
<dbReference type="GO" id="GO:0005886">
    <property type="term" value="C:plasma membrane"/>
    <property type="evidence" value="ECO:0007669"/>
    <property type="project" value="UniProtKB-SubCell"/>
</dbReference>
<reference evidence="9 10" key="1">
    <citation type="submission" date="2015-05" db="EMBL/GenBank/DDBJ databases">
        <title>Genome sequencing and analysis of members of genus Stenotrophomonas.</title>
        <authorList>
            <person name="Patil P.P."/>
            <person name="Midha S."/>
            <person name="Patil P.B."/>
        </authorList>
    </citation>
    <scope>NUCLEOTIDE SEQUENCE [LARGE SCALE GENOMIC DNA]</scope>
    <source>
        <strain evidence="9 10">DSM 18929</strain>
    </source>
</reference>
<comment type="subcellular location">
    <subcellularLocation>
        <location evidence="1">Cell membrane</location>
        <topology evidence="1">Multi-pass membrane protein</topology>
    </subcellularLocation>
</comment>
<feature type="domain" description="MacB-like periplasmic core" evidence="8">
    <location>
        <begin position="22"/>
        <end position="232"/>
    </location>
</feature>
<dbReference type="PANTHER" id="PTHR30572:SF18">
    <property type="entry name" value="ABC-TYPE MACROLIDE FAMILY EXPORT SYSTEM PERMEASE COMPONENT 2"/>
    <property type="match status" value="1"/>
</dbReference>
<dbReference type="STRING" id="405444.ABB26_00735"/>
<evidence type="ECO:0000256" key="6">
    <source>
        <dbReference type="SAM" id="Phobius"/>
    </source>
</evidence>
<dbReference type="Pfam" id="PF12704">
    <property type="entry name" value="MacB_PCD"/>
    <property type="match status" value="1"/>
</dbReference>
<feature type="domain" description="ABC3 transporter permease C-terminal" evidence="7">
    <location>
        <begin position="322"/>
        <end position="433"/>
    </location>
</feature>
<evidence type="ECO:0000313" key="10">
    <source>
        <dbReference type="Proteomes" id="UP000050864"/>
    </source>
</evidence>
<keyword evidence="3 6" id="KW-0812">Transmembrane</keyword>
<gene>
    <name evidence="9" type="ORF">ABB26_00735</name>
</gene>
<evidence type="ECO:0000259" key="7">
    <source>
        <dbReference type="Pfam" id="PF02687"/>
    </source>
</evidence>
<proteinExistence type="predicted"/>
<organism evidence="9 10">
    <name type="scientific">Stenotrophomonas humi</name>
    <dbReference type="NCBI Taxonomy" id="405444"/>
    <lineage>
        <taxon>Bacteria</taxon>
        <taxon>Pseudomonadati</taxon>
        <taxon>Pseudomonadota</taxon>
        <taxon>Gammaproteobacteria</taxon>
        <taxon>Lysobacterales</taxon>
        <taxon>Lysobacteraceae</taxon>
        <taxon>Stenotrophomonas</taxon>
    </lineage>
</organism>
<dbReference type="GO" id="GO:0022857">
    <property type="term" value="F:transmembrane transporter activity"/>
    <property type="evidence" value="ECO:0007669"/>
    <property type="project" value="TreeGrafter"/>
</dbReference>
<feature type="transmembrane region" description="Helical" evidence="6">
    <location>
        <begin position="370"/>
        <end position="390"/>
    </location>
</feature>
<evidence type="ECO:0000256" key="2">
    <source>
        <dbReference type="ARBA" id="ARBA00022475"/>
    </source>
</evidence>
<evidence type="ECO:0000259" key="8">
    <source>
        <dbReference type="Pfam" id="PF12704"/>
    </source>
</evidence>
<dbReference type="PANTHER" id="PTHR30572">
    <property type="entry name" value="MEMBRANE COMPONENT OF TRANSPORTER-RELATED"/>
    <property type="match status" value="1"/>
</dbReference>
<keyword evidence="2" id="KW-1003">Cell membrane</keyword>
<protein>
    <submittedName>
        <fullName evidence="9">ABC transporter ATP-binding protein</fullName>
    </submittedName>
</protein>
<dbReference type="Pfam" id="PF02687">
    <property type="entry name" value="FtsX"/>
    <property type="match status" value="1"/>
</dbReference>
<dbReference type="GO" id="GO:0005524">
    <property type="term" value="F:ATP binding"/>
    <property type="evidence" value="ECO:0007669"/>
    <property type="project" value="UniProtKB-KW"/>
</dbReference>
<dbReference type="PATRIC" id="fig|405444.3.peg.2276"/>
<evidence type="ECO:0000256" key="5">
    <source>
        <dbReference type="ARBA" id="ARBA00023136"/>
    </source>
</evidence>
<name>A0A0R0CAM4_9GAMM</name>
<sequence length="444" mass="49107">MSLFSYYLQQGIRSLRRTPVLTGLMVLSIAVGIGASMTTLTVMHLLSGDPLPGRSQHLYYPQVDASPRGEKARKEPLDMLDYTSAVDLWREGPAERKALISESPIKLSAPGSAAPASISRLLSTTADFFPMFQVPMAYGTGWSSEDDERRARVAVISWDLNQRLFGGKDSVGQMLRIRDSDVRIIGVLKPWRPAPLYYRVAGGRFAQGDTADFYGPPQEVMVPFFTGLQINAGHFQQFTCWGDLPEKPGHLENTNCVWLQQWVQLDTPAQVASYEQFLQSYVQQQNQLGRISQPELARLRSLMQWLDFNGVVPRDVRLQAWMALAFLGICLFNTIGLLLAKFLRRTGEIGVLRALGATRGMIFKQCLTEAALIGLAGGLAGLLLTLFGLWSVRQQPLAYADMMQLDLRMLGFTLLAAITTTLLAGLLPALRAACIDPALQIKAL</sequence>
<dbReference type="InterPro" id="IPR003838">
    <property type="entry name" value="ABC3_permease_C"/>
</dbReference>
<feature type="transmembrane region" description="Helical" evidence="6">
    <location>
        <begin position="410"/>
        <end position="430"/>
    </location>
</feature>
<keyword evidence="9" id="KW-0067">ATP-binding</keyword>
<keyword evidence="4 6" id="KW-1133">Transmembrane helix</keyword>
<dbReference type="AlphaFoldDB" id="A0A0R0CAM4"/>
<evidence type="ECO:0000256" key="4">
    <source>
        <dbReference type="ARBA" id="ARBA00022989"/>
    </source>
</evidence>
<evidence type="ECO:0000256" key="1">
    <source>
        <dbReference type="ARBA" id="ARBA00004651"/>
    </source>
</evidence>
<dbReference type="InterPro" id="IPR025857">
    <property type="entry name" value="MacB_PCD"/>
</dbReference>